<proteinExistence type="predicted"/>
<dbReference type="Proteomes" id="UP000887580">
    <property type="component" value="Unplaced"/>
</dbReference>
<accession>A0AC35FVM2</accession>
<evidence type="ECO:0000313" key="1">
    <source>
        <dbReference type="Proteomes" id="UP000887580"/>
    </source>
</evidence>
<protein>
    <submittedName>
        <fullName evidence="2">Uncharacterized protein</fullName>
    </submittedName>
</protein>
<sequence>MSGNSRQSTPSKVSTASVGITSAGASTNCSSSPSPSFTMMNGISEVSNNGNITKGRFLFKKRMKILKN</sequence>
<reference evidence="2" key="1">
    <citation type="submission" date="2022-11" db="UniProtKB">
        <authorList>
            <consortium name="WormBaseParasite"/>
        </authorList>
    </citation>
    <scope>IDENTIFICATION</scope>
</reference>
<name>A0AC35FVM2_9BILA</name>
<evidence type="ECO:0000313" key="2">
    <source>
        <dbReference type="WBParaSite" id="PS1159_v2.g21322.t1"/>
    </source>
</evidence>
<organism evidence="1 2">
    <name type="scientific">Panagrolaimus sp. PS1159</name>
    <dbReference type="NCBI Taxonomy" id="55785"/>
    <lineage>
        <taxon>Eukaryota</taxon>
        <taxon>Metazoa</taxon>
        <taxon>Ecdysozoa</taxon>
        <taxon>Nematoda</taxon>
        <taxon>Chromadorea</taxon>
        <taxon>Rhabditida</taxon>
        <taxon>Tylenchina</taxon>
        <taxon>Panagrolaimomorpha</taxon>
        <taxon>Panagrolaimoidea</taxon>
        <taxon>Panagrolaimidae</taxon>
        <taxon>Panagrolaimus</taxon>
    </lineage>
</organism>
<dbReference type="WBParaSite" id="PS1159_v2.g21322.t1">
    <property type="protein sequence ID" value="PS1159_v2.g21322.t1"/>
    <property type="gene ID" value="PS1159_v2.g21322"/>
</dbReference>